<dbReference type="Pfam" id="PF13561">
    <property type="entry name" value="adh_short_C2"/>
    <property type="match status" value="1"/>
</dbReference>
<name>A0A382BM52_9ZZZZ</name>
<accession>A0A382BM52</accession>
<dbReference type="PRINTS" id="PR00081">
    <property type="entry name" value="GDHRDH"/>
</dbReference>
<reference evidence="4" key="1">
    <citation type="submission" date="2018-05" db="EMBL/GenBank/DDBJ databases">
        <authorList>
            <person name="Lanie J.A."/>
            <person name="Ng W.-L."/>
            <person name="Kazmierczak K.M."/>
            <person name="Andrzejewski T.M."/>
            <person name="Davidsen T.M."/>
            <person name="Wayne K.J."/>
            <person name="Tettelin H."/>
            <person name="Glass J.I."/>
            <person name="Rusch D."/>
            <person name="Podicherti R."/>
            <person name="Tsui H.-C.T."/>
            <person name="Winkler M.E."/>
        </authorList>
    </citation>
    <scope>NUCLEOTIDE SEQUENCE</scope>
</reference>
<dbReference type="PROSITE" id="PS00061">
    <property type="entry name" value="ADH_SHORT"/>
    <property type="match status" value="1"/>
</dbReference>
<dbReference type="PANTHER" id="PTHR43477">
    <property type="entry name" value="DIHYDROANTICAPSIN 7-DEHYDROGENASE"/>
    <property type="match status" value="1"/>
</dbReference>
<dbReference type="InterPro" id="IPR020904">
    <property type="entry name" value="Sc_DH/Rdtase_CS"/>
</dbReference>
<evidence type="ECO:0000256" key="3">
    <source>
        <dbReference type="ARBA" id="ARBA00023027"/>
    </source>
</evidence>
<dbReference type="Gene3D" id="3.40.50.720">
    <property type="entry name" value="NAD(P)-binding Rossmann-like Domain"/>
    <property type="match status" value="1"/>
</dbReference>
<dbReference type="SUPFAM" id="SSF51735">
    <property type="entry name" value="NAD(P)-binding Rossmann-fold domains"/>
    <property type="match status" value="1"/>
</dbReference>
<dbReference type="FunFam" id="3.40.50.720:FF:000084">
    <property type="entry name" value="Short-chain dehydrogenase reductase"/>
    <property type="match status" value="1"/>
</dbReference>
<dbReference type="EMBL" id="UINC01030463">
    <property type="protein sequence ID" value="SVB14908.1"/>
    <property type="molecule type" value="Genomic_DNA"/>
</dbReference>
<organism evidence="4">
    <name type="scientific">marine metagenome</name>
    <dbReference type="NCBI Taxonomy" id="408172"/>
    <lineage>
        <taxon>unclassified sequences</taxon>
        <taxon>metagenomes</taxon>
        <taxon>ecological metagenomes</taxon>
    </lineage>
</organism>
<evidence type="ECO:0000256" key="1">
    <source>
        <dbReference type="ARBA" id="ARBA00006484"/>
    </source>
</evidence>
<dbReference type="InterPro" id="IPR036291">
    <property type="entry name" value="NAD(P)-bd_dom_sf"/>
</dbReference>
<evidence type="ECO:0000256" key="2">
    <source>
        <dbReference type="ARBA" id="ARBA00023002"/>
    </source>
</evidence>
<dbReference type="PRINTS" id="PR00080">
    <property type="entry name" value="SDRFAMILY"/>
</dbReference>
<comment type="similarity">
    <text evidence="1">Belongs to the short-chain dehydrogenases/reductases (SDR) family.</text>
</comment>
<dbReference type="AlphaFoldDB" id="A0A382BM52"/>
<evidence type="ECO:0000313" key="4">
    <source>
        <dbReference type="EMBL" id="SVB14908.1"/>
    </source>
</evidence>
<proteinExistence type="inferred from homology"/>
<keyword evidence="3" id="KW-0520">NAD</keyword>
<gene>
    <name evidence="4" type="ORF">METZ01_LOCUS167762</name>
</gene>
<dbReference type="InterPro" id="IPR051122">
    <property type="entry name" value="SDR_DHRS6-like"/>
</dbReference>
<evidence type="ECO:0008006" key="5">
    <source>
        <dbReference type="Google" id="ProtNLM"/>
    </source>
</evidence>
<keyword evidence="2" id="KW-0560">Oxidoreductase</keyword>
<sequence>MSGRLVGKRAFITAAAQGIGRATAETFLREGAEVIATDINMEILSELSGNVIIEKLDARDDISIQYAAERHSAVDILFNCAGYVHNGTLLESTEEEWDFAFDLNVKSMYRVTKAFLPAMIENGGGSIINTSSVASAVKGIVSRCIYSATKAAVMGLTKSIAADYVSQGIRCNAIAPGTIDTPSLGDRINAAPDPAQQRKDFIARQPMSRLGTAQEVANLVLFLASDESAFCTGQLYAVDGGVVM</sequence>
<dbReference type="PANTHER" id="PTHR43477:SF4">
    <property type="entry name" value="DEHYDROGENASE_REDUCTASE SDR FAMILY MEMBER 6"/>
    <property type="match status" value="1"/>
</dbReference>
<protein>
    <recommendedName>
        <fullName evidence="5">NAD(P)-dependent oxidoreductase</fullName>
    </recommendedName>
</protein>
<dbReference type="InterPro" id="IPR002347">
    <property type="entry name" value="SDR_fam"/>
</dbReference>
<dbReference type="GO" id="GO:0016491">
    <property type="term" value="F:oxidoreductase activity"/>
    <property type="evidence" value="ECO:0007669"/>
    <property type="project" value="UniProtKB-KW"/>
</dbReference>